<organism evidence="2 3">
    <name type="scientific">Vreelandella halophila</name>
    <dbReference type="NCBI Taxonomy" id="86177"/>
    <lineage>
        <taxon>Bacteria</taxon>
        <taxon>Pseudomonadati</taxon>
        <taxon>Pseudomonadota</taxon>
        <taxon>Gammaproteobacteria</taxon>
        <taxon>Oceanospirillales</taxon>
        <taxon>Halomonadaceae</taxon>
        <taxon>Vreelandella</taxon>
    </lineage>
</organism>
<dbReference type="PRINTS" id="PR00114">
    <property type="entry name" value="STPHPHTASE"/>
</dbReference>
<evidence type="ECO:0000313" key="3">
    <source>
        <dbReference type="Proteomes" id="UP000460751"/>
    </source>
</evidence>
<dbReference type="Proteomes" id="UP000460751">
    <property type="component" value="Unassembled WGS sequence"/>
</dbReference>
<evidence type="ECO:0000313" key="2">
    <source>
        <dbReference type="EMBL" id="MYL27561.1"/>
    </source>
</evidence>
<dbReference type="GO" id="GO:0016791">
    <property type="term" value="F:phosphatase activity"/>
    <property type="evidence" value="ECO:0007669"/>
    <property type="project" value="TreeGrafter"/>
</dbReference>
<sequence>MYDLIGDIHGHASELKALLTKLGYEEKGGVWQHPERQVIFLGDFIDRGPEQIESVRIPMKMVKAGHALAVMGNHEFNAIAWAKPDPKNPGEYLRPHTEKNRNQHQVFLDAVGEDSSVHAEFIEWFEQLPFYLDLPELRVVHACWHPQYIDCLQPFLDDQKRALPNAWPSLTSRDTVPFEAAEVVLKGLEIPLPDGHAFEDKDGNERTDIRAEWWNLHGVTYRDLAMVPTGVIEQIPHTPVPEHILPGYDQEKPVFVGHYWLRGEPELMADHIACLDYSIGAKGLGNNEGCKLLAYRWEGELALSPENFVWVR</sequence>
<dbReference type="InterPro" id="IPR006186">
    <property type="entry name" value="Ser/Thr-sp_prot-phosphatase"/>
</dbReference>
<reference evidence="2 3" key="1">
    <citation type="submission" date="2019-11" db="EMBL/GenBank/DDBJ databases">
        <title>Genome sequences of 17 halophilic strains isolated from different environments.</title>
        <authorList>
            <person name="Furrow R.E."/>
        </authorList>
    </citation>
    <scope>NUCLEOTIDE SEQUENCE [LARGE SCALE GENOMIC DNA]</scope>
    <source>
        <strain evidence="2 3">22507_15_FS</strain>
    </source>
</reference>
<dbReference type="InterPro" id="IPR050126">
    <property type="entry name" value="Ap4A_hydrolase"/>
</dbReference>
<accession>A0A9X4YD94</accession>
<comment type="caution">
    <text evidence="2">The sequence shown here is derived from an EMBL/GenBank/DDBJ whole genome shotgun (WGS) entry which is preliminary data.</text>
</comment>
<protein>
    <submittedName>
        <fullName evidence="2">Metallophosphoesterase</fullName>
    </submittedName>
</protein>
<dbReference type="InterPro" id="IPR029052">
    <property type="entry name" value="Metallo-depent_PP-like"/>
</dbReference>
<dbReference type="PANTHER" id="PTHR42850">
    <property type="entry name" value="METALLOPHOSPHOESTERASE"/>
    <property type="match status" value="1"/>
</dbReference>
<keyword evidence="3" id="KW-1185">Reference proteome</keyword>
<feature type="domain" description="Calcineurin-like phosphoesterase" evidence="1">
    <location>
        <begin position="4"/>
        <end position="132"/>
    </location>
</feature>
<evidence type="ECO:0000259" key="1">
    <source>
        <dbReference type="Pfam" id="PF00149"/>
    </source>
</evidence>
<dbReference type="EMBL" id="WMEX01000006">
    <property type="protein sequence ID" value="MYL27561.1"/>
    <property type="molecule type" value="Genomic_DNA"/>
</dbReference>
<dbReference type="AlphaFoldDB" id="A0A9X4YD94"/>
<dbReference type="Pfam" id="PF00149">
    <property type="entry name" value="Metallophos"/>
    <property type="match status" value="1"/>
</dbReference>
<proteinExistence type="predicted"/>
<dbReference type="InterPro" id="IPR004843">
    <property type="entry name" value="Calcineurin-like_PHP"/>
</dbReference>
<name>A0A9X4YD94_9GAMM</name>
<dbReference type="PANTHER" id="PTHR42850:SF7">
    <property type="entry name" value="BIS(5'-NUCLEOSYL)-TETRAPHOSPHATASE PRPE [ASYMMETRICAL]"/>
    <property type="match status" value="1"/>
</dbReference>
<dbReference type="Gene3D" id="3.60.21.10">
    <property type="match status" value="1"/>
</dbReference>
<dbReference type="SUPFAM" id="SSF56300">
    <property type="entry name" value="Metallo-dependent phosphatases"/>
    <property type="match status" value="1"/>
</dbReference>
<dbReference type="RefSeq" id="WP_160899224.1">
    <property type="nucleotide sequence ID" value="NZ_WMEX01000006.1"/>
</dbReference>
<dbReference type="GO" id="GO:0005737">
    <property type="term" value="C:cytoplasm"/>
    <property type="evidence" value="ECO:0007669"/>
    <property type="project" value="TreeGrafter"/>
</dbReference>
<gene>
    <name evidence="2" type="ORF">GLW01_12240</name>
</gene>
<dbReference type="OrthoDB" id="9807890at2"/>